<dbReference type="GO" id="GO:0004386">
    <property type="term" value="F:helicase activity"/>
    <property type="evidence" value="ECO:0007669"/>
    <property type="project" value="UniProtKB-KW"/>
</dbReference>
<sequence>MFPNQVLGIQVLVANFKTKVCVAVLYAKPGWSDDSITNAIDETVESKIRDYKIVLGGDINIDMGTERGREFRKIMDSSLAIVPWENTFKSPGKTRLRTADPPEDDDPRLECRPDPWNFAAQIDWEGDDDGYPM</sequence>
<comment type="caution">
    <text evidence="2">The sequence shown here is derived from an EMBL/GenBank/DDBJ whole genome shotgun (WGS) entry which is preliminary data.</text>
</comment>
<keyword evidence="3" id="KW-1185">Reference proteome</keyword>
<name>A0AAV4WGE8_CAEEX</name>
<keyword evidence="2" id="KW-0067">ATP-binding</keyword>
<dbReference type="InterPro" id="IPR036691">
    <property type="entry name" value="Endo/exonu/phosph_ase_sf"/>
</dbReference>
<reference evidence="2 3" key="1">
    <citation type="submission" date="2021-06" db="EMBL/GenBank/DDBJ databases">
        <title>Caerostris extrusa draft genome.</title>
        <authorList>
            <person name="Kono N."/>
            <person name="Arakawa K."/>
        </authorList>
    </citation>
    <scope>NUCLEOTIDE SEQUENCE [LARGE SCALE GENOMIC DNA]</scope>
</reference>
<dbReference type="Proteomes" id="UP001054945">
    <property type="component" value="Unassembled WGS sequence"/>
</dbReference>
<dbReference type="SUPFAM" id="SSF56219">
    <property type="entry name" value="DNase I-like"/>
    <property type="match status" value="1"/>
</dbReference>
<keyword evidence="2" id="KW-0547">Nucleotide-binding</keyword>
<keyword evidence="2" id="KW-0347">Helicase</keyword>
<dbReference type="AlphaFoldDB" id="A0AAV4WGE8"/>
<dbReference type="Gene3D" id="3.60.10.10">
    <property type="entry name" value="Endonuclease/exonuclease/phosphatase"/>
    <property type="match status" value="1"/>
</dbReference>
<evidence type="ECO:0000256" key="1">
    <source>
        <dbReference type="SAM" id="MobiDB-lite"/>
    </source>
</evidence>
<proteinExistence type="predicted"/>
<feature type="region of interest" description="Disordered" evidence="1">
    <location>
        <begin position="89"/>
        <end position="112"/>
    </location>
</feature>
<gene>
    <name evidence="2" type="primary">pif1_48</name>
    <name evidence="2" type="ORF">CEXT_107771</name>
</gene>
<protein>
    <submittedName>
        <fullName evidence="2">ATP-dependent DNA helicase</fullName>
    </submittedName>
</protein>
<keyword evidence="2" id="KW-0378">Hydrolase</keyword>
<evidence type="ECO:0000313" key="3">
    <source>
        <dbReference type="Proteomes" id="UP001054945"/>
    </source>
</evidence>
<dbReference type="EMBL" id="BPLR01016084">
    <property type="protein sequence ID" value="GIY81110.1"/>
    <property type="molecule type" value="Genomic_DNA"/>
</dbReference>
<evidence type="ECO:0000313" key="2">
    <source>
        <dbReference type="EMBL" id="GIY81110.1"/>
    </source>
</evidence>
<organism evidence="2 3">
    <name type="scientific">Caerostris extrusa</name>
    <name type="common">Bark spider</name>
    <name type="synonym">Caerostris bankana</name>
    <dbReference type="NCBI Taxonomy" id="172846"/>
    <lineage>
        <taxon>Eukaryota</taxon>
        <taxon>Metazoa</taxon>
        <taxon>Ecdysozoa</taxon>
        <taxon>Arthropoda</taxon>
        <taxon>Chelicerata</taxon>
        <taxon>Arachnida</taxon>
        <taxon>Araneae</taxon>
        <taxon>Araneomorphae</taxon>
        <taxon>Entelegynae</taxon>
        <taxon>Araneoidea</taxon>
        <taxon>Araneidae</taxon>
        <taxon>Caerostris</taxon>
    </lineage>
</organism>
<accession>A0AAV4WGE8</accession>